<feature type="compositionally biased region" description="Low complexity" evidence="1">
    <location>
        <begin position="36"/>
        <end position="47"/>
    </location>
</feature>
<organism evidence="2 3">
    <name type="scientific">Buddleja alternifolia</name>
    <dbReference type="NCBI Taxonomy" id="168488"/>
    <lineage>
        <taxon>Eukaryota</taxon>
        <taxon>Viridiplantae</taxon>
        <taxon>Streptophyta</taxon>
        <taxon>Embryophyta</taxon>
        <taxon>Tracheophyta</taxon>
        <taxon>Spermatophyta</taxon>
        <taxon>Magnoliopsida</taxon>
        <taxon>eudicotyledons</taxon>
        <taxon>Gunneridae</taxon>
        <taxon>Pentapetalae</taxon>
        <taxon>asterids</taxon>
        <taxon>lamiids</taxon>
        <taxon>Lamiales</taxon>
        <taxon>Scrophulariaceae</taxon>
        <taxon>Buddlejeae</taxon>
        <taxon>Buddleja</taxon>
    </lineage>
</organism>
<proteinExistence type="predicted"/>
<feature type="region of interest" description="Disordered" evidence="1">
    <location>
        <begin position="25"/>
        <end position="48"/>
    </location>
</feature>
<protein>
    <submittedName>
        <fullName evidence="2">Uncharacterized protein</fullName>
    </submittedName>
</protein>
<name>A0AAV6W7U0_9LAMI</name>
<evidence type="ECO:0000313" key="3">
    <source>
        <dbReference type="Proteomes" id="UP000826271"/>
    </source>
</evidence>
<gene>
    <name evidence="2" type="ORF">BUALT_Bualt16G0001500</name>
</gene>
<dbReference type="Proteomes" id="UP000826271">
    <property type="component" value="Unassembled WGS sequence"/>
</dbReference>
<evidence type="ECO:0000313" key="2">
    <source>
        <dbReference type="EMBL" id="KAG8366763.1"/>
    </source>
</evidence>
<sequence>MESNRSKRRGFTKSKQLIMSIYRATKPSSAALQPYSSKPKSSPLNSSDLEHVANDHEIIKPKAHPPQAGFIIVNQDKVFPQQKPKVAFVVPHDRNNIGVDSYDGGNNKLENFFYASEDEAVDAKAARYISSVQERFRLERTNSERINIQELQL</sequence>
<dbReference type="PANTHER" id="PTHR36030">
    <property type="entry name" value="CALMODULIN-BINDING DOMAIN-CONTAINING PROTEIN"/>
    <property type="match status" value="1"/>
</dbReference>
<keyword evidence="3" id="KW-1185">Reference proteome</keyword>
<accession>A0AAV6W7U0</accession>
<feature type="compositionally biased region" description="Polar residues" evidence="1">
    <location>
        <begin position="26"/>
        <end position="35"/>
    </location>
</feature>
<dbReference type="PANTHER" id="PTHR36030:SF1">
    <property type="entry name" value="CALMODULIN-BINDING DOMAIN-CONTAINING PROTEIN"/>
    <property type="match status" value="1"/>
</dbReference>
<evidence type="ECO:0000256" key="1">
    <source>
        <dbReference type="SAM" id="MobiDB-lite"/>
    </source>
</evidence>
<dbReference type="EMBL" id="WHWC01000016">
    <property type="protein sequence ID" value="KAG8366763.1"/>
    <property type="molecule type" value="Genomic_DNA"/>
</dbReference>
<dbReference type="AlphaFoldDB" id="A0AAV6W7U0"/>
<comment type="caution">
    <text evidence="2">The sequence shown here is derived from an EMBL/GenBank/DDBJ whole genome shotgun (WGS) entry which is preliminary data.</text>
</comment>
<reference evidence="2" key="1">
    <citation type="submission" date="2019-10" db="EMBL/GenBank/DDBJ databases">
        <authorList>
            <person name="Zhang R."/>
            <person name="Pan Y."/>
            <person name="Wang J."/>
            <person name="Ma R."/>
            <person name="Yu S."/>
        </authorList>
    </citation>
    <scope>NUCLEOTIDE SEQUENCE</scope>
    <source>
        <strain evidence="2">LA-IB0</strain>
        <tissue evidence="2">Leaf</tissue>
    </source>
</reference>